<feature type="transmembrane region" description="Helical" evidence="11">
    <location>
        <begin position="30"/>
        <end position="52"/>
    </location>
</feature>
<protein>
    <recommendedName>
        <fullName evidence="11">Probable potassium transport system protein Kup</fullName>
    </recommendedName>
</protein>
<proteinExistence type="inferred from homology"/>
<keyword evidence="7 11" id="KW-0630">Potassium</keyword>
<feature type="transmembrane region" description="Helical" evidence="11">
    <location>
        <begin position="183"/>
        <end position="205"/>
    </location>
</feature>
<keyword evidence="6 11" id="KW-0769">Symport</keyword>
<dbReference type="Proteomes" id="UP000060487">
    <property type="component" value="Unassembled WGS sequence"/>
</dbReference>
<evidence type="ECO:0000313" key="14">
    <source>
        <dbReference type="EMBL" id="KWT89290.1"/>
    </source>
</evidence>
<feature type="transmembrane region" description="Helical" evidence="11">
    <location>
        <begin position="378"/>
        <end position="402"/>
    </location>
</feature>
<evidence type="ECO:0000259" key="12">
    <source>
        <dbReference type="Pfam" id="PF02705"/>
    </source>
</evidence>
<evidence type="ECO:0000256" key="5">
    <source>
        <dbReference type="ARBA" id="ARBA00022692"/>
    </source>
</evidence>
<feature type="transmembrane region" description="Helical" evidence="11">
    <location>
        <begin position="152"/>
        <end position="171"/>
    </location>
</feature>
<feature type="transmembrane region" description="Helical" evidence="11">
    <location>
        <begin position="352"/>
        <end position="372"/>
    </location>
</feature>
<comment type="caution">
    <text evidence="14">The sequence shown here is derived from an EMBL/GenBank/DDBJ whole genome shotgun (WGS) entry which is preliminary data.</text>
</comment>
<feature type="transmembrane region" description="Helical" evidence="11">
    <location>
        <begin position="258"/>
        <end position="280"/>
    </location>
</feature>
<dbReference type="PANTHER" id="PTHR30540:SF83">
    <property type="entry name" value="K+ POTASSIUM TRANSPORTER"/>
    <property type="match status" value="1"/>
</dbReference>
<evidence type="ECO:0000256" key="3">
    <source>
        <dbReference type="ARBA" id="ARBA00022475"/>
    </source>
</evidence>
<dbReference type="InterPro" id="IPR003855">
    <property type="entry name" value="K+_transporter"/>
</dbReference>
<organism evidence="14 15">
    <name type="scientific">Candidatus Magnetominusculus xianensis</name>
    <dbReference type="NCBI Taxonomy" id="1748249"/>
    <lineage>
        <taxon>Bacteria</taxon>
        <taxon>Pseudomonadati</taxon>
        <taxon>Nitrospirota</taxon>
        <taxon>Nitrospiria</taxon>
        <taxon>Nitrospirales</taxon>
        <taxon>Nitrospiraceae</taxon>
        <taxon>Candidatus Magnetominusculus</taxon>
    </lineage>
</organism>
<dbReference type="InterPro" id="IPR053951">
    <property type="entry name" value="K_trans_N"/>
</dbReference>
<evidence type="ECO:0000256" key="6">
    <source>
        <dbReference type="ARBA" id="ARBA00022847"/>
    </source>
</evidence>
<accession>A0ABR5SGC3</accession>
<evidence type="ECO:0000313" key="15">
    <source>
        <dbReference type="Proteomes" id="UP000060487"/>
    </source>
</evidence>
<dbReference type="InterPro" id="IPR023051">
    <property type="entry name" value="Kup"/>
</dbReference>
<keyword evidence="9 11" id="KW-0406">Ion transport</keyword>
<keyword evidence="2 11" id="KW-0813">Transport</keyword>
<evidence type="ECO:0000256" key="7">
    <source>
        <dbReference type="ARBA" id="ARBA00022958"/>
    </source>
</evidence>
<evidence type="ECO:0000256" key="4">
    <source>
        <dbReference type="ARBA" id="ARBA00022538"/>
    </source>
</evidence>
<keyword evidence="8 11" id="KW-1133">Transmembrane helix</keyword>
<keyword evidence="4 11" id="KW-0633">Potassium transport</keyword>
<evidence type="ECO:0000256" key="11">
    <source>
        <dbReference type="HAMAP-Rule" id="MF_01522"/>
    </source>
</evidence>
<keyword evidence="10 11" id="KW-0472">Membrane</keyword>
<dbReference type="HAMAP" id="MF_01522">
    <property type="entry name" value="Kup"/>
    <property type="match status" value="1"/>
</dbReference>
<evidence type="ECO:0000256" key="8">
    <source>
        <dbReference type="ARBA" id="ARBA00022989"/>
    </source>
</evidence>
<sequence length="619" mass="68932">MKHTEKEGSQESDSISGHVSGPISGMIKSLGLVFGDIGTSPIYTLTVIVLLTKPTEDNVIGILSLIAWTLVVLVMMEYAWLAMSLSKKGEGGTVVLKEILTHLVKSKGKVAVISLLSIVGISLLIGDGVITPAISILSAVEGLRLIPDYEAIKTETLIAIAAVIAILLFLYQRKGTEKVARAFGPLMLVWFAALTVSGIIALMEMPSVLRALNPYYGIKFLIEKGVGGFFILAEVTLCATGGEALYADMGHLGRRPILRAWYFVFFALLINYFGQGAYLLHHPDTKNVLFEMIFSQSRLLYIPFLVLSIAATVIASQAMISGMFSIVYQGITTRVMPMFKVDYTSSELRSQIYIGFVNWFLLVAVVFIMVLFKESSKLAAAYGLAVTGTMTLTGIFMTWIFYLKKKYALSIVSLCIACVDMVFLLSNTFKIPHGGYWSIIIALIPFSIIVIYISGQKRLYKRLKPMPLKEFLRRYEFAYKEKCKIEGTVLFFARDIEVIPPYVEGTMLKAGIVYEDNVIVSMIQTDEPYGLMGCANTPVAPGLRSFTIKMGYMEVFDMEEMLMAHGINEKTIFYGMEDIVTNNFIWKIFSIIKRLTPSFVQFYKLPADKLRGVVTRIEM</sequence>
<comment type="similarity">
    <text evidence="11">Belongs to the HAK/KUP transporter (TC 2.A.72) family.</text>
</comment>
<dbReference type="Pfam" id="PF22776">
    <property type="entry name" value="K_trans_C"/>
    <property type="match status" value="1"/>
</dbReference>
<dbReference type="EMBL" id="LNQR01000040">
    <property type="protein sequence ID" value="KWT89290.1"/>
    <property type="molecule type" value="Genomic_DNA"/>
</dbReference>
<keyword evidence="5 11" id="KW-0812">Transmembrane</keyword>
<feature type="transmembrane region" description="Helical" evidence="11">
    <location>
        <begin position="225"/>
        <end position="246"/>
    </location>
</feature>
<evidence type="ECO:0000256" key="9">
    <source>
        <dbReference type="ARBA" id="ARBA00023065"/>
    </source>
</evidence>
<gene>
    <name evidence="11" type="primary">kup</name>
    <name evidence="14" type="ORF">ASN18_1243</name>
</gene>
<feature type="transmembrane region" description="Helical" evidence="11">
    <location>
        <begin position="110"/>
        <end position="140"/>
    </location>
</feature>
<keyword evidence="3 11" id="KW-1003">Cell membrane</keyword>
<keyword evidence="15" id="KW-1185">Reference proteome</keyword>
<evidence type="ECO:0000256" key="1">
    <source>
        <dbReference type="ARBA" id="ARBA00004141"/>
    </source>
</evidence>
<evidence type="ECO:0000259" key="13">
    <source>
        <dbReference type="Pfam" id="PF22776"/>
    </source>
</evidence>
<dbReference type="InterPro" id="IPR053952">
    <property type="entry name" value="K_trans_C"/>
</dbReference>
<comment type="catalytic activity">
    <reaction evidence="11">
        <text>K(+)(in) + H(+)(in) = K(+)(out) + H(+)(out)</text>
        <dbReference type="Rhea" id="RHEA:28490"/>
        <dbReference type="ChEBI" id="CHEBI:15378"/>
        <dbReference type="ChEBI" id="CHEBI:29103"/>
    </reaction>
</comment>
<feature type="transmembrane region" description="Helical" evidence="11">
    <location>
        <begin position="58"/>
        <end position="81"/>
    </location>
</feature>
<reference evidence="14 15" key="1">
    <citation type="submission" date="2015-11" db="EMBL/GenBank/DDBJ databases">
        <authorList>
            <person name="Lin W."/>
        </authorList>
    </citation>
    <scope>NUCLEOTIDE SEQUENCE [LARGE SCALE GENOMIC DNA]</scope>
    <source>
        <strain evidence="14 15">HCH-1</strain>
    </source>
</reference>
<comment type="function">
    <text evidence="11">Transport of potassium into the cell. Likely operates as a K(+):H(+) symporter.</text>
</comment>
<dbReference type="Pfam" id="PF02705">
    <property type="entry name" value="K_trans"/>
    <property type="match status" value="1"/>
</dbReference>
<dbReference type="PANTHER" id="PTHR30540">
    <property type="entry name" value="OSMOTIC STRESS POTASSIUM TRANSPORTER"/>
    <property type="match status" value="1"/>
</dbReference>
<evidence type="ECO:0000256" key="10">
    <source>
        <dbReference type="ARBA" id="ARBA00023136"/>
    </source>
</evidence>
<feature type="transmembrane region" description="Helical" evidence="11">
    <location>
        <begin position="435"/>
        <end position="454"/>
    </location>
</feature>
<evidence type="ECO:0000256" key="2">
    <source>
        <dbReference type="ARBA" id="ARBA00022448"/>
    </source>
</evidence>
<comment type="subcellular location">
    <subcellularLocation>
        <location evidence="11">Cell membrane</location>
        <topology evidence="11">Multi-pass membrane protein</topology>
    </subcellularLocation>
    <subcellularLocation>
        <location evidence="1">Membrane</location>
        <topology evidence="1">Multi-pass membrane protein</topology>
    </subcellularLocation>
</comment>
<feature type="domain" description="K+ potassium transporter integral membrane" evidence="12">
    <location>
        <begin position="26"/>
        <end position="472"/>
    </location>
</feature>
<feature type="domain" description="K+ potassium transporter C-terminal" evidence="13">
    <location>
        <begin position="487"/>
        <end position="619"/>
    </location>
</feature>
<feature type="transmembrane region" description="Helical" evidence="11">
    <location>
        <begin position="409"/>
        <end position="429"/>
    </location>
</feature>
<name>A0ABR5SGC3_9BACT</name>
<feature type="transmembrane region" description="Helical" evidence="11">
    <location>
        <begin position="300"/>
        <end position="331"/>
    </location>
</feature>